<protein>
    <submittedName>
        <fullName evidence="2">Molybdopterin-guanine dinucleotide biosynthesis protein B</fullName>
    </submittedName>
</protein>
<dbReference type="InterPro" id="IPR004435">
    <property type="entry name" value="MobB_dom"/>
</dbReference>
<feature type="domain" description="Molybdopterin-guanine dinucleotide biosynthesis protein B (MobB)" evidence="1">
    <location>
        <begin position="3"/>
        <end position="135"/>
    </location>
</feature>
<dbReference type="InterPro" id="IPR027417">
    <property type="entry name" value="P-loop_NTPase"/>
</dbReference>
<name>A0A3N7JRB8_9BURK</name>
<dbReference type="Pfam" id="PF03205">
    <property type="entry name" value="MobB"/>
    <property type="match status" value="1"/>
</dbReference>
<reference evidence="2 3" key="1">
    <citation type="submission" date="2018-08" db="EMBL/GenBank/DDBJ databases">
        <authorList>
            <person name="Khan S.A."/>
            <person name="Jeon C.O."/>
            <person name="Chun B.H."/>
            <person name="Jeong S.E."/>
        </authorList>
    </citation>
    <scope>NUCLEOTIDE SEQUENCE [LARGE SCALE GENOMIC DNA]</scope>
    <source>
        <strain evidence="2 3">S-16</strain>
    </source>
</reference>
<dbReference type="CDD" id="cd03116">
    <property type="entry name" value="MobB"/>
    <property type="match status" value="1"/>
</dbReference>
<dbReference type="OrthoDB" id="9804758at2"/>
<dbReference type="RefSeq" id="WP_124541269.1">
    <property type="nucleotide sequence ID" value="NZ_QUSW01000004.1"/>
</dbReference>
<dbReference type="PANTHER" id="PTHR40072">
    <property type="entry name" value="MOLYBDOPTERIN-GUANINE DINUCLEOTIDE BIOSYNTHESIS ADAPTER PROTEIN-RELATED"/>
    <property type="match status" value="1"/>
</dbReference>
<comment type="caution">
    <text evidence="2">The sequence shown here is derived from an EMBL/GenBank/DDBJ whole genome shotgun (WGS) entry which is preliminary data.</text>
</comment>
<sequence>MKVIGFSGYSGSGKTTLLEQLIGHLKAAGQRVSVVKHAHHNFDIDVPGKDSWRHRQAGAFEVVVASDRRMAKIREYEVEADPTVHQLIAELVDCDWVLVEGFKHADILKIEVWRPDSDRPVIYPHDPFVVAVCTDQPGQLPEPTGLPLLDLNDPAAVAQFLLGHSSRYEYHSPLFAAGPAADADAG</sequence>
<organism evidence="2 3">
    <name type="scientific">Piscinibacter terrae</name>
    <dbReference type="NCBI Taxonomy" id="2496871"/>
    <lineage>
        <taxon>Bacteria</taxon>
        <taxon>Pseudomonadati</taxon>
        <taxon>Pseudomonadota</taxon>
        <taxon>Betaproteobacteria</taxon>
        <taxon>Burkholderiales</taxon>
        <taxon>Sphaerotilaceae</taxon>
        <taxon>Piscinibacter</taxon>
    </lineage>
</organism>
<dbReference type="GO" id="GO:0005525">
    <property type="term" value="F:GTP binding"/>
    <property type="evidence" value="ECO:0007669"/>
    <property type="project" value="InterPro"/>
</dbReference>
<dbReference type="SUPFAM" id="SSF52540">
    <property type="entry name" value="P-loop containing nucleoside triphosphate hydrolases"/>
    <property type="match status" value="1"/>
</dbReference>
<accession>A0A3N7JRB8</accession>
<proteinExistence type="predicted"/>
<dbReference type="Gene3D" id="3.40.50.300">
    <property type="entry name" value="P-loop containing nucleotide triphosphate hydrolases"/>
    <property type="match status" value="1"/>
</dbReference>
<evidence type="ECO:0000313" key="2">
    <source>
        <dbReference type="EMBL" id="RQP23549.1"/>
    </source>
</evidence>
<dbReference type="EMBL" id="QUSW01000004">
    <property type="protein sequence ID" value="RQP23549.1"/>
    <property type="molecule type" value="Genomic_DNA"/>
</dbReference>
<dbReference type="AlphaFoldDB" id="A0A3N7JRB8"/>
<dbReference type="GO" id="GO:0006777">
    <property type="term" value="P:Mo-molybdopterin cofactor biosynthetic process"/>
    <property type="evidence" value="ECO:0007669"/>
    <property type="project" value="InterPro"/>
</dbReference>
<dbReference type="PANTHER" id="PTHR40072:SF1">
    <property type="entry name" value="MOLYBDOPTERIN-GUANINE DINUCLEOTIDE BIOSYNTHESIS ADAPTER PROTEIN"/>
    <property type="match status" value="1"/>
</dbReference>
<evidence type="ECO:0000259" key="1">
    <source>
        <dbReference type="Pfam" id="PF03205"/>
    </source>
</evidence>
<keyword evidence="3" id="KW-1185">Reference proteome</keyword>
<dbReference type="Proteomes" id="UP000267464">
    <property type="component" value="Unassembled WGS sequence"/>
</dbReference>
<gene>
    <name evidence="2" type="primary">mobB</name>
    <name evidence="2" type="ORF">DZC73_15470</name>
</gene>
<evidence type="ECO:0000313" key="3">
    <source>
        <dbReference type="Proteomes" id="UP000267464"/>
    </source>
</evidence>
<reference evidence="2 3" key="2">
    <citation type="submission" date="2018-12" db="EMBL/GenBank/DDBJ databases">
        <title>Rhizobacter gummiphilus sp. nov., a rubber-degrading bacterium isolated from the soil of a botanical garden in Japan.</title>
        <authorList>
            <person name="Shunsuke S.S."/>
        </authorList>
    </citation>
    <scope>NUCLEOTIDE SEQUENCE [LARGE SCALE GENOMIC DNA]</scope>
    <source>
        <strain evidence="2 3">S-16</strain>
    </source>
</reference>
<dbReference type="InterPro" id="IPR052539">
    <property type="entry name" value="MGD_biosynthesis_adapter"/>
</dbReference>
<dbReference type="NCBIfam" id="TIGR00176">
    <property type="entry name" value="mobB"/>
    <property type="match status" value="1"/>
</dbReference>